<accession>A0A7L8KA19</accession>
<protein>
    <submittedName>
        <fullName evidence="1">Uncharacterized protein</fullName>
    </submittedName>
</protein>
<dbReference type="EMBL" id="MN626602">
    <property type="protein sequence ID" value="QOE89361.1"/>
    <property type="molecule type" value="Genomic_DNA"/>
</dbReference>
<organism evidence="1">
    <name type="scientific">Escherichia coli</name>
    <dbReference type="NCBI Taxonomy" id="562"/>
    <lineage>
        <taxon>Bacteria</taxon>
        <taxon>Pseudomonadati</taxon>
        <taxon>Pseudomonadota</taxon>
        <taxon>Gammaproteobacteria</taxon>
        <taxon>Enterobacterales</taxon>
        <taxon>Enterobacteriaceae</taxon>
        <taxon>Escherichia</taxon>
    </lineage>
</organism>
<proteinExistence type="predicted"/>
<reference evidence="1" key="1">
    <citation type="journal article" date="2020" name="Commun. Biol.">
        <title>Highly efficient gene transfer in the mouse gut microbiota is enabled by the Incl2 conjugative plasmid TP114.</title>
        <authorList>
            <person name="Neil K."/>
            <person name="Allard N."/>
            <person name="Grenier F."/>
            <person name="Burrus V."/>
            <person name="Rodrigue S."/>
        </authorList>
    </citation>
    <scope>NUCLEOTIDE SEQUENCE</scope>
    <source>
        <strain evidence="1">BM21</strain>
    </source>
</reference>
<dbReference type="AlphaFoldDB" id="A0A7L8KA19"/>
<keyword evidence="1" id="KW-0614">Plasmid</keyword>
<gene>
    <name evidence="1" type="ORF">TP123_47</name>
</gene>
<sequence length="58" mass="6622">MKMEKLTLRKVRKTDVVLIRRNGPETGQKNPYIVGATGGEPGWLALKYRTSYCRLLTL</sequence>
<geneLocation type="plasmid" evidence="1">
    <name>TP123</name>
</geneLocation>
<evidence type="ECO:0000313" key="1">
    <source>
        <dbReference type="EMBL" id="QOE89361.1"/>
    </source>
</evidence>
<name>A0A7L8KA19_ECOLX</name>